<feature type="compositionally biased region" description="Polar residues" evidence="2">
    <location>
        <begin position="1"/>
        <end position="14"/>
    </location>
</feature>
<accession>A0AAI8YG01</accession>
<dbReference type="GO" id="GO:0005886">
    <property type="term" value="C:plasma membrane"/>
    <property type="evidence" value="ECO:0007669"/>
    <property type="project" value="TreeGrafter"/>
</dbReference>
<evidence type="ECO:0000256" key="1">
    <source>
        <dbReference type="ARBA" id="ARBA00022658"/>
    </source>
</evidence>
<dbReference type="GO" id="GO:0005085">
    <property type="term" value="F:guanyl-nucleotide exchange factor activity"/>
    <property type="evidence" value="ECO:0007669"/>
    <property type="project" value="UniProtKB-KW"/>
</dbReference>
<feature type="region of interest" description="Disordered" evidence="2">
    <location>
        <begin position="1"/>
        <end position="92"/>
    </location>
</feature>
<dbReference type="Pfam" id="PF00617">
    <property type="entry name" value="RasGEF"/>
    <property type="match status" value="1"/>
</dbReference>
<name>A0AAI8YG01_9PEZI</name>
<dbReference type="InterPro" id="IPR023578">
    <property type="entry name" value="Ras_GEF_dom_sf"/>
</dbReference>
<dbReference type="Gene3D" id="1.10.840.10">
    <property type="entry name" value="Ras guanine-nucleotide exchange factors catalytic domain"/>
    <property type="match status" value="1"/>
</dbReference>
<gene>
    <name evidence="4" type="ORF">KHLLAP_LOCUS3840</name>
</gene>
<dbReference type="EMBL" id="CAUWAG010000006">
    <property type="protein sequence ID" value="CAJ2503372.1"/>
    <property type="molecule type" value="Genomic_DNA"/>
</dbReference>
<dbReference type="InterPro" id="IPR008937">
    <property type="entry name" value="Ras-like_GEF"/>
</dbReference>
<reference evidence="4" key="1">
    <citation type="submission" date="2023-10" db="EMBL/GenBank/DDBJ databases">
        <authorList>
            <person name="Hackl T."/>
        </authorList>
    </citation>
    <scope>NUCLEOTIDE SEQUENCE</scope>
</reference>
<dbReference type="InterPro" id="IPR036964">
    <property type="entry name" value="RASGEF_cat_dom_sf"/>
</dbReference>
<evidence type="ECO:0000256" key="2">
    <source>
        <dbReference type="SAM" id="MobiDB-lite"/>
    </source>
</evidence>
<dbReference type="PANTHER" id="PTHR23113:SF363">
    <property type="entry name" value="PROTEIN SON OF SEVENLESS"/>
    <property type="match status" value="1"/>
</dbReference>
<protein>
    <submittedName>
        <fullName evidence="4">Uu.00g107660.m01.CDS01</fullName>
    </submittedName>
</protein>
<dbReference type="Proteomes" id="UP001295740">
    <property type="component" value="Unassembled WGS sequence"/>
</dbReference>
<evidence type="ECO:0000313" key="5">
    <source>
        <dbReference type="Proteomes" id="UP001295740"/>
    </source>
</evidence>
<dbReference type="InterPro" id="IPR001895">
    <property type="entry name" value="RASGEF_cat_dom"/>
</dbReference>
<dbReference type="SUPFAM" id="SSF48366">
    <property type="entry name" value="Ras GEF"/>
    <property type="match status" value="1"/>
</dbReference>
<dbReference type="AlphaFoldDB" id="A0AAI8YG01"/>
<keyword evidence="5" id="KW-1185">Reference proteome</keyword>
<evidence type="ECO:0000313" key="4">
    <source>
        <dbReference type="EMBL" id="CAJ2503372.1"/>
    </source>
</evidence>
<proteinExistence type="predicted"/>
<dbReference type="GO" id="GO:0007265">
    <property type="term" value="P:Ras protein signal transduction"/>
    <property type="evidence" value="ECO:0007669"/>
    <property type="project" value="TreeGrafter"/>
</dbReference>
<feature type="domain" description="Ras-GEF" evidence="3">
    <location>
        <begin position="97"/>
        <end position="156"/>
    </location>
</feature>
<keyword evidence="1" id="KW-0344">Guanine-nucleotide releasing factor</keyword>
<organism evidence="4 5">
    <name type="scientific">Anthostomella pinea</name>
    <dbReference type="NCBI Taxonomy" id="933095"/>
    <lineage>
        <taxon>Eukaryota</taxon>
        <taxon>Fungi</taxon>
        <taxon>Dikarya</taxon>
        <taxon>Ascomycota</taxon>
        <taxon>Pezizomycotina</taxon>
        <taxon>Sordariomycetes</taxon>
        <taxon>Xylariomycetidae</taxon>
        <taxon>Xylariales</taxon>
        <taxon>Xylariaceae</taxon>
        <taxon>Anthostomella</taxon>
    </lineage>
</organism>
<sequence>MGYQSAPKSGTPQGSFLLDDKESLSDSSTKIADQSGDDRLGVRSGFFDDAVDDDDALPLPLPSQAPPTPPSTVGAPSDSADERFSNRPEPLLDTNDSTGIDIVVARFHLVVKWVVSEMMLTDAPSERARCITKFIHIATDCHRLRNYAPIYQITLASLSADSRDCIRHIY</sequence>
<evidence type="ECO:0000259" key="3">
    <source>
        <dbReference type="Pfam" id="PF00617"/>
    </source>
</evidence>
<feature type="compositionally biased region" description="Pro residues" evidence="2">
    <location>
        <begin position="59"/>
        <end position="70"/>
    </location>
</feature>
<dbReference type="PANTHER" id="PTHR23113">
    <property type="entry name" value="GUANINE NUCLEOTIDE EXCHANGE FACTOR"/>
    <property type="match status" value="1"/>
</dbReference>
<comment type="caution">
    <text evidence="4">The sequence shown here is derived from an EMBL/GenBank/DDBJ whole genome shotgun (WGS) entry which is preliminary data.</text>
</comment>